<feature type="transmembrane region" description="Helical" evidence="1">
    <location>
        <begin position="405"/>
        <end position="422"/>
    </location>
</feature>
<feature type="transmembrane region" description="Helical" evidence="1">
    <location>
        <begin position="434"/>
        <end position="459"/>
    </location>
</feature>
<name>A0ABT0WI31_9BACI</name>
<dbReference type="EMBL" id="JAMQCR010000003">
    <property type="protein sequence ID" value="MCM2535976.1"/>
    <property type="molecule type" value="Genomic_DNA"/>
</dbReference>
<feature type="transmembrane region" description="Helical" evidence="1">
    <location>
        <begin position="649"/>
        <end position="670"/>
    </location>
</feature>
<feature type="transmembrane region" description="Helical" evidence="1">
    <location>
        <begin position="471"/>
        <end position="492"/>
    </location>
</feature>
<feature type="transmembrane region" description="Helical" evidence="1">
    <location>
        <begin position="360"/>
        <end position="377"/>
    </location>
</feature>
<keyword evidence="1" id="KW-0472">Membrane</keyword>
<feature type="transmembrane region" description="Helical" evidence="1">
    <location>
        <begin position="17"/>
        <end position="35"/>
    </location>
</feature>
<evidence type="ECO:0000313" key="2">
    <source>
        <dbReference type="EMBL" id="MCM2535976.1"/>
    </source>
</evidence>
<feature type="transmembrane region" description="Helical" evidence="1">
    <location>
        <begin position="590"/>
        <end position="608"/>
    </location>
</feature>
<keyword evidence="1" id="KW-1133">Transmembrane helix</keyword>
<evidence type="ECO:0000256" key="1">
    <source>
        <dbReference type="SAM" id="Phobius"/>
    </source>
</evidence>
<feature type="transmembrane region" description="Helical" evidence="1">
    <location>
        <begin position="201"/>
        <end position="218"/>
    </location>
</feature>
<dbReference type="Pfam" id="PF09913">
    <property type="entry name" value="DUF2142"/>
    <property type="match status" value="1"/>
</dbReference>
<feature type="transmembrane region" description="Helical" evidence="1">
    <location>
        <begin position="230"/>
        <end position="249"/>
    </location>
</feature>
<organism evidence="2 3">
    <name type="scientific">Neobacillus pocheonensis</name>
    <dbReference type="NCBI Taxonomy" id="363869"/>
    <lineage>
        <taxon>Bacteria</taxon>
        <taxon>Bacillati</taxon>
        <taxon>Bacillota</taxon>
        <taxon>Bacilli</taxon>
        <taxon>Bacillales</taxon>
        <taxon>Bacillaceae</taxon>
        <taxon>Neobacillus</taxon>
    </lineage>
</organism>
<keyword evidence="1" id="KW-0812">Transmembrane</keyword>
<protein>
    <submittedName>
        <fullName evidence="2">DUF2142 domain-containing protein</fullName>
    </submittedName>
</protein>
<feature type="transmembrane region" description="Helical" evidence="1">
    <location>
        <begin position="614"/>
        <end position="637"/>
    </location>
</feature>
<gene>
    <name evidence="2" type="ORF">NDK43_31410</name>
</gene>
<reference evidence="2 3" key="1">
    <citation type="submission" date="2022-06" db="EMBL/GenBank/DDBJ databases">
        <authorList>
            <person name="Jeon C.O."/>
        </authorList>
    </citation>
    <scope>NUCLEOTIDE SEQUENCE [LARGE SCALE GENOMIC DNA]</scope>
    <source>
        <strain evidence="2 3">KCTC 13943</strain>
    </source>
</reference>
<evidence type="ECO:0000313" key="3">
    <source>
        <dbReference type="Proteomes" id="UP001523262"/>
    </source>
</evidence>
<sequence length="674" mass="76415">MNSSMINKMNTELKKNWLVWTITIVVFFLFWFSLYENSKIFTAPREYEHTVAGQNYSDETIGEMTDKMIISQSFVAGSDQFSRIQIPFHTYSSNTQGTFELELREAGSGKVVFKQAINLSGLKDGKLVNFDFPKINSAKGKKYQIDISGIGLKSGTSATVWKSTTDHYRQGQLTIDGRSVKGDLRFKIVDVEIQPLVSKPIFVLASVVLLLLFVLSVLALRKYKNEMHKAFLVTALPIGLVLAIIIPPFDQLDEQEHYYRSFEVSEGLFLNQVTEHGLGNYIPVSLVDTVHDVQLISQKGYNYGIVKEAFGNKLNAKNRIFMRNYASSYPPTIYIPQALGLTLGRWIFDSPMMMLYLGRILNLLAYAAIVYTALKIVPFKKNLFYIMALLPMSIIQAASLSGDSTIISSAFLFVAYILYLAYGKVEKITLKHILTAIGIGIFIALAKSVYLPIVFLFLLIPLRKFKDKKDFIKKLLIVLAGCAIPFIIWNMLNFANMSIPDVRIHPGVSPKDQVKFVLTQPFHYLKVLVDSFLSLGESKFLGMLGLLGTFYHYEAPNIVIYTFLFLMLLFGLMNDETDLLVKWRRIDKPIMLSIMLAVLVLIYTALYVGYTPVAYSIVLGVQGRYFLPIAVFLFLSITNKQFINKSREINLLVYTIIHCSLYVLLLSYLYQING</sequence>
<proteinExistence type="predicted"/>
<feature type="transmembrane region" description="Helical" evidence="1">
    <location>
        <begin position="550"/>
        <end position="570"/>
    </location>
</feature>
<keyword evidence="3" id="KW-1185">Reference proteome</keyword>
<dbReference type="Proteomes" id="UP001523262">
    <property type="component" value="Unassembled WGS sequence"/>
</dbReference>
<accession>A0ABT0WI31</accession>
<dbReference type="InterPro" id="IPR018674">
    <property type="entry name" value="DUF2142_membrane"/>
</dbReference>
<comment type="caution">
    <text evidence="2">The sequence shown here is derived from an EMBL/GenBank/DDBJ whole genome shotgun (WGS) entry which is preliminary data.</text>
</comment>